<feature type="compositionally biased region" description="Basic residues" evidence="10">
    <location>
        <begin position="1"/>
        <end position="10"/>
    </location>
</feature>
<evidence type="ECO:0000313" key="12">
    <source>
        <dbReference type="Proteomes" id="UP000094336"/>
    </source>
</evidence>
<feature type="compositionally biased region" description="Acidic residues" evidence="10">
    <location>
        <begin position="78"/>
        <end position="88"/>
    </location>
</feature>
<comment type="similarity">
    <text evidence="2 9">Belongs to the RRP36 family.</text>
</comment>
<keyword evidence="12" id="KW-1185">Reference proteome</keyword>
<dbReference type="GO" id="GO:0032040">
    <property type="term" value="C:small-subunit processome"/>
    <property type="evidence" value="ECO:0007669"/>
    <property type="project" value="EnsemblFungi"/>
</dbReference>
<reference evidence="12" key="1">
    <citation type="submission" date="2016-05" db="EMBL/GenBank/DDBJ databases">
        <title>Comparative genomics of biotechnologically important yeasts.</title>
        <authorList>
            <consortium name="DOE Joint Genome Institute"/>
            <person name="Riley R."/>
            <person name="Haridas S."/>
            <person name="Wolfe K.H."/>
            <person name="Lopes M.R."/>
            <person name="Hittinger C.T."/>
            <person name="Goker M."/>
            <person name="Salamov A."/>
            <person name="Wisecaver J."/>
            <person name="Long T.M."/>
            <person name="Aerts A.L."/>
            <person name="Barry K."/>
            <person name="Choi C."/>
            <person name="Clum A."/>
            <person name="Coughlan A.Y."/>
            <person name="Deshpande S."/>
            <person name="Douglass A.P."/>
            <person name="Hanson S.J."/>
            <person name="Klenk H.-P."/>
            <person name="Labutti K."/>
            <person name="Lapidus A."/>
            <person name="Lindquist E."/>
            <person name="Lipzen A."/>
            <person name="Meier-Kolthoff J.P."/>
            <person name="Ohm R.A."/>
            <person name="Otillar R.P."/>
            <person name="Pangilinan J."/>
            <person name="Peng Y."/>
            <person name="Rokas A."/>
            <person name="Rosa C.A."/>
            <person name="Scheuner C."/>
            <person name="Sibirny A.A."/>
            <person name="Slot J.C."/>
            <person name="Stielow J.B."/>
            <person name="Sun H."/>
            <person name="Kurtzman C.P."/>
            <person name="Blackwell M."/>
            <person name="Grigoriev I.V."/>
            <person name="Jeffries T.W."/>
        </authorList>
    </citation>
    <scope>NUCLEOTIDE SEQUENCE [LARGE SCALE GENOMIC DNA]</scope>
    <source>
        <strain evidence="12">NRRL Y-12698</strain>
    </source>
</reference>
<dbReference type="GO" id="GO:0000462">
    <property type="term" value="P:maturation of SSU-rRNA from tricistronic rRNA transcript (SSU-rRNA, 5.8S rRNA, LSU-rRNA)"/>
    <property type="evidence" value="ECO:0007669"/>
    <property type="project" value="EnsemblFungi"/>
</dbReference>
<dbReference type="EMBL" id="KV454429">
    <property type="protein sequence ID" value="ODQ80510.1"/>
    <property type="molecule type" value="Genomic_DNA"/>
</dbReference>
<evidence type="ECO:0000256" key="5">
    <source>
        <dbReference type="ARBA" id="ARBA00023054"/>
    </source>
</evidence>
<evidence type="ECO:0000313" key="11">
    <source>
        <dbReference type="EMBL" id="ODQ80510.1"/>
    </source>
</evidence>
<dbReference type="PANTHER" id="PTHR21738:SF0">
    <property type="entry name" value="RIBOSOMAL RNA PROCESSING PROTEIN 36 HOMOLOG"/>
    <property type="match status" value="1"/>
</dbReference>
<dbReference type="AlphaFoldDB" id="A0A1E3QS65"/>
<evidence type="ECO:0000256" key="4">
    <source>
        <dbReference type="ARBA" id="ARBA00022552"/>
    </source>
</evidence>
<feature type="compositionally biased region" description="Basic and acidic residues" evidence="10">
    <location>
        <begin position="104"/>
        <end position="117"/>
    </location>
</feature>
<dbReference type="OrthoDB" id="448446at2759"/>
<keyword evidence="4 9" id="KW-0698">rRNA processing</keyword>
<accession>A0A1E3QS65</accession>
<dbReference type="GeneID" id="30146300"/>
<evidence type="ECO:0000256" key="7">
    <source>
        <dbReference type="ARBA" id="ARBA00023274"/>
    </source>
</evidence>
<organism evidence="11 12">
    <name type="scientific">Babjeviella inositovora NRRL Y-12698</name>
    <dbReference type="NCBI Taxonomy" id="984486"/>
    <lineage>
        <taxon>Eukaryota</taxon>
        <taxon>Fungi</taxon>
        <taxon>Dikarya</taxon>
        <taxon>Ascomycota</taxon>
        <taxon>Saccharomycotina</taxon>
        <taxon>Pichiomycetes</taxon>
        <taxon>Serinales incertae sedis</taxon>
        <taxon>Babjeviella</taxon>
    </lineage>
</organism>
<keyword evidence="5" id="KW-0175">Coiled coil</keyword>
<evidence type="ECO:0000256" key="6">
    <source>
        <dbReference type="ARBA" id="ARBA00023242"/>
    </source>
</evidence>
<comment type="function">
    <text evidence="8 9">Component of the 90S pre-ribosome involved in the maturation of rRNAs. Required for early cleavages of the pre-RNAs in the 40S ribosomal subunit maturation pathway.</text>
</comment>
<dbReference type="PANTHER" id="PTHR21738">
    <property type="entry name" value="RIBOSOMAL RNA PROCESSING PROTEIN 36 HOMOLOG"/>
    <property type="match status" value="1"/>
</dbReference>
<evidence type="ECO:0000256" key="10">
    <source>
        <dbReference type="SAM" id="MobiDB-lite"/>
    </source>
</evidence>
<dbReference type="Proteomes" id="UP000094336">
    <property type="component" value="Unassembled WGS sequence"/>
</dbReference>
<sequence>MAKPKSKKSVKPLVYESDQSDEEFGTRRQNDSDSDDISSISFGTLNKAQKKIRDQEKSEKPSIHNYDSDSDVQGGFFDGEDSDSDSDSDGAPTSTSTKKHKHAPKESSSKRPVKKYREIPGLDISKYKEKSVTNDIRFNPAFGAADLSYTRDNYRFLDEYRQDELNQMQTMLKDRKSKHLLKQWEKEDIQFKIQSLQSRVDTLKNRDLNEQVLAQHKREQRAKVKSGEQTNMFYLKDSEKRKMLTKLKFEGMKGSQREKVMERKRKRRLGREFRELEFNQRG</sequence>
<comment type="subcellular location">
    <subcellularLocation>
        <location evidence="1 9">Nucleus</location>
        <location evidence="1 9">Nucleolus</location>
    </subcellularLocation>
</comment>
<dbReference type="InterPro" id="IPR009292">
    <property type="entry name" value="RRP36"/>
</dbReference>
<proteinExistence type="inferred from homology"/>
<dbReference type="RefSeq" id="XP_018985838.1">
    <property type="nucleotide sequence ID" value="XM_019128447.1"/>
</dbReference>
<feature type="compositionally biased region" description="Basic and acidic residues" evidence="10">
    <location>
        <begin position="51"/>
        <end position="62"/>
    </location>
</feature>
<comment type="subunit">
    <text evidence="9">Associates with 90S and pre-40S pre-ribosomal particles.</text>
</comment>
<dbReference type="GO" id="GO:0030686">
    <property type="term" value="C:90S preribosome"/>
    <property type="evidence" value="ECO:0007669"/>
    <property type="project" value="EnsemblFungi"/>
</dbReference>
<evidence type="ECO:0000256" key="2">
    <source>
        <dbReference type="ARBA" id="ARBA00009418"/>
    </source>
</evidence>
<protein>
    <recommendedName>
        <fullName evidence="9">rRNA biogenesis protein RRP36</fullName>
    </recommendedName>
</protein>
<dbReference type="STRING" id="984486.A0A1E3QS65"/>
<evidence type="ECO:0000256" key="3">
    <source>
        <dbReference type="ARBA" id="ARBA00022517"/>
    </source>
</evidence>
<name>A0A1E3QS65_9ASCO</name>
<feature type="region of interest" description="Disordered" evidence="10">
    <location>
        <begin position="1"/>
        <end position="117"/>
    </location>
</feature>
<keyword evidence="6 9" id="KW-0539">Nucleus</keyword>
<keyword evidence="3 9" id="KW-0690">Ribosome biogenesis</keyword>
<gene>
    <name evidence="11" type="ORF">BABINDRAFT_160783</name>
</gene>
<evidence type="ECO:0000256" key="9">
    <source>
        <dbReference type="RuleBase" id="RU368027"/>
    </source>
</evidence>
<evidence type="ECO:0000256" key="1">
    <source>
        <dbReference type="ARBA" id="ARBA00004604"/>
    </source>
</evidence>
<keyword evidence="7 9" id="KW-0687">Ribonucleoprotein</keyword>
<evidence type="ECO:0000256" key="8">
    <source>
        <dbReference type="ARBA" id="ARBA00025053"/>
    </source>
</evidence>
<dbReference type="Pfam" id="PF06102">
    <property type="entry name" value="RRP36"/>
    <property type="match status" value="1"/>
</dbReference>